<reference evidence="1 2" key="1">
    <citation type="submission" date="2023-03" db="EMBL/GenBank/DDBJ databases">
        <title>High recombination rates correlate with genetic variation in Cardiocondyla obscurior ants.</title>
        <authorList>
            <person name="Errbii M."/>
        </authorList>
    </citation>
    <scope>NUCLEOTIDE SEQUENCE [LARGE SCALE GENOMIC DNA]</scope>
    <source>
        <strain evidence="1">Alpha-2009</strain>
        <tissue evidence="1">Whole body</tissue>
    </source>
</reference>
<accession>A0AAW2EFJ2</accession>
<dbReference type="AlphaFoldDB" id="A0AAW2EFJ2"/>
<protein>
    <recommendedName>
        <fullName evidence="3">Secreted protein</fullName>
    </recommendedName>
</protein>
<gene>
    <name evidence="1" type="ORF">PUN28_018500</name>
</gene>
<keyword evidence="2" id="KW-1185">Reference proteome</keyword>
<dbReference type="Proteomes" id="UP001430953">
    <property type="component" value="Unassembled WGS sequence"/>
</dbReference>
<name>A0AAW2EFJ2_9HYME</name>
<sequence>MRPRLIAAGMRPLPSCVLFLSPFAKSSPHRFRHARRIRPSRGEIDRRLPYLDQPPFPPLPLSFPPPNEFANTFIHVSFSLSKCLSIIIKAFSFFATSSPE</sequence>
<evidence type="ECO:0000313" key="2">
    <source>
        <dbReference type="Proteomes" id="UP001430953"/>
    </source>
</evidence>
<evidence type="ECO:0008006" key="3">
    <source>
        <dbReference type="Google" id="ProtNLM"/>
    </source>
</evidence>
<evidence type="ECO:0000313" key="1">
    <source>
        <dbReference type="EMBL" id="KAL0101987.1"/>
    </source>
</evidence>
<proteinExistence type="predicted"/>
<organism evidence="1 2">
    <name type="scientific">Cardiocondyla obscurior</name>
    <dbReference type="NCBI Taxonomy" id="286306"/>
    <lineage>
        <taxon>Eukaryota</taxon>
        <taxon>Metazoa</taxon>
        <taxon>Ecdysozoa</taxon>
        <taxon>Arthropoda</taxon>
        <taxon>Hexapoda</taxon>
        <taxon>Insecta</taxon>
        <taxon>Pterygota</taxon>
        <taxon>Neoptera</taxon>
        <taxon>Endopterygota</taxon>
        <taxon>Hymenoptera</taxon>
        <taxon>Apocrita</taxon>
        <taxon>Aculeata</taxon>
        <taxon>Formicoidea</taxon>
        <taxon>Formicidae</taxon>
        <taxon>Myrmicinae</taxon>
        <taxon>Cardiocondyla</taxon>
    </lineage>
</organism>
<comment type="caution">
    <text evidence="1">The sequence shown here is derived from an EMBL/GenBank/DDBJ whole genome shotgun (WGS) entry which is preliminary data.</text>
</comment>
<dbReference type="EMBL" id="JADYXP020000023">
    <property type="protein sequence ID" value="KAL0101987.1"/>
    <property type="molecule type" value="Genomic_DNA"/>
</dbReference>